<feature type="transmembrane region" description="Helical" evidence="1">
    <location>
        <begin position="37"/>
        <end position="59"/>
    </location>
</feature>
<evidence type="ECO:0000313" key="2">
    <source>
        <dbReference type="EMBL" id="ORL58632.1"/>
    </source>
</evidence>
<feature type="transmembrane region" description="Helical" evidence="1">
    <location>
        <begin position="99"/>
        <end position="118"/>
    </location>
</feature>
<proteinExistence type="predicted"/>
<sequence length="147" mass="15651">MQRLTPYGWFSVTCFVAGVLLGSLAIGFMLLTSSPVPIGATLIAFAVAFSPVCLMALLISRIIPMMGWLLAPSLTMAGLAVPLDFAFACLLGSMSERALQLTIVALTVIAILCLRKLLDPATVRMNIRKFRAKPDVSPRPALGASTQ</sequence>
<organism evidence="2 4">
    <name type="scientific">Pseudomonas putida</name>
    <name type="common">Arthrobacter siderocapsulatus</name>
    <dbReference type="NCBI Taxonomy" id="303"/>
    <lineage>
        <taxon>Bacteria</taxon>
        <taxon>Pseudomonadati</taxon>
        <taxon>Pseudomonadota</taxon>
        <taxon>Gammaproteobacteria</taxon>
        <taxon>Pseudomonadales</taxon>
        <taxon>Pseudomonadaceae</taxon>
        <taxon>Pseudomonas</taxon>
    </lineage>
</organism>
<feature type="transmembrane region" description="Helical" evidence="1">
    <location>
        <begin position="7"/>
        <end position="31"/>
    </location>
</feature>
<protein>
    <recommendedName>
        <fullName evidence="6">Lipoprotein</fullName>
    </recommendedName>
</protein>
<accession>A0A1X0ZH10</accession>
<keyword evidence="1" id="KW-1133">Transmembrane helix</keyword>
<gene>
    <name evidence="2" type="ORF">B7H17_24145</name>
    <name evidence="3" type="ORF">ID616_32520</name>
</gene>
<name>A0A1X0ZH10_PSEPU</name>
<evidence type="ECO:0000256" key="1">
    <source>
        <dbReference type="SAM" id="Phobius"/>
    </source>
</evidence>
<keyword evidence="1" id="KW-0812">Transmembrane</keyword>
<dbReference type="EMBL" id="CP061724">
    <property type="protein sequence ID" value="QOD01317.1"/>
    <property type="molecule type" value="Genomic_DNA"/>
</dbReference>
<dbReference type="RefSeq" id="WP_084851297.1">
    <property type="nucleotide sequence ID" value="NZ_CP061724.1"/>
</dbReference>
<reference evidence="3 5" key="2">
    <citation type="submission" date="2020-09" db="EMBL/GenBank/DDBJ databases">
        <title>Co-existence of a novel multidrug-resistance efflux pump with carbapenem resistance gene blaVIM-2 in one megaplasmid in Pseudomonas putida.</title>
        <authorList>
            <person name="Peng K."/>
            <person name="Li R."/>
        </authorList>
    </citation>
    <scope>NUCLEOTIDE SEQUENCE [LARGE SCALE GENOMIC DNA]</scope>
    <source>
        <strain evidence="3 5">ZXPA-20</strain>
        <plasmid evidence="3 5">pZXPA-20-602k</plasmid>
    </source>
</reference>
<dbReference type="Proteomes" id="UP000193675">
    <property type="component" value="Unassembled WGS sequence"/>
</dbReference>
<keyword evidence="1" id="KW-0472">Membrane</keyword>
<evidence type="ECO:0000313" key="3">
    <source>
        <dbReference type="EMBL" id="QOD01317.1"/>
    </source>
</evidence>
<feature type="transmembrane region" description="Helical" evidence="1">
    <location>
        <begin position="66"/>
        <end position="93"/>
    </location>
</feature>
<evidence type="ECO:0000313" key="4">
    <source>
        <dbReference type="Proteomes" id="UP000193675"/>
    </source>
</evidence>
<evidence type="ECO:0000313" key="5">
    <source>
        <dbReference type="Proteomes" id="UP000516786"/>
    </source>
</evidence>
<geneLocation type="plasmid" evidence="3 5">
    <name>pZXPA-20-602k</name>
</geneLocation>
<reference evidence="2 4" key="1">
    <citation type="submission" date="2017-04" db="EMBL/GenBank/DDBJ databases">
        <title>Presence of VIM-2 positive Pseudomonas species in chickens and their surrounding environment.</title>
        <authorList>
            <person name="Zhang R."/>
        </authorList>
    </citation>
    <scope>NUCLEOTIDE SEQUENCE [LARGE SCALE GENOMIC DNA]</scope>
    <source>
        <strain evidence="2 4">DZ-C18</strain>
    </source>
</reference>
<dbReference type="Proteomes" id="UP000516786">
    <property type="component" value="Plasmid pZXPA-20-602k"/>
</dbReference>
<evidence type="ECO:0008006" key="6">
    <source>
        <dbReference type="Google" id="ProtNLM"/>
    </source>
</evidence>
<dbReference type="AlphaFoldDB" id="A0A1X0ZH10"/>
<keyword evidence="3" id="KW-0614">Plasmid</keyword>
<dbReference type="EMBL" id="NBWC01000049">
    <property type="protein sequence ID" value="ORL58632.1"/>
    <property type="molecule type" value="Genomic_DNA"/>
</dbReference>